<evidence type="ECO:0000313" key="4">
    <source>
        <dbReference type="Proteomes" id="UP000567179"/>
    </source>
</evidence>
<dbReference type="Proteomes" id="UP000567179">
    <property type="component" value="Unassembled WGS sequence"/>
</dbReference>
<comment type="caution">
    <text evidence="3">The sequence shown here is derived from an EMBL/GenBank/DDBJ whole genome shotgun (WGS) entry which is preliminary data.</text>
</comment>
<gene>
    <name evidence="3" type="ORF">D9619_006846</name>
</gene>
<dbReference type="InterPro" id="IPR036047">
    <property type="entry name" value="F-box-like_dom_sf"/>
</dbReference>
<name>A0A8H5B526_9AGAR</name>
<dbReference type="SUPFAM" id="SSF81383">
    <property type="entry name" value="F-box domain"/>
    <property type="match status" value="1"/>
</dbReference>
<dbReference type="EMBL" id="JAACJJ010000042">
    <property type="protein sequence ID" value="KAF5316764.1"/>
    <property type="molecule type" value="Genomic_DNA"/>
</dbReference>
<feature type="domain" description="F-box" evidence="2">
    <location>
        <begin position="63"/>
        <end position="105"/>
    </location>
</feature>
<accession>A0A8H5B526</accession>
<evidence type="ECO:0000259" key="2">
    <source>
        <dbReference type="Pfam" id="PF12937"/>
    </source>
</evidence>
<evidence type="ECO:0000256" key="1">
    <source>
        <dbReference type="SAM" id="Coils"/>
    </source>
</evidence>
<keyword evidence="1" id="KW-0175">Coiled coil</keyword>
<dbReference type="Gene3D" id="1.20.1280.50">
    <property type="match status" value="1"/>
</dbReference>
<sequence>MALNTTDALYVRDQLHKIDQAIAQTEETLAELHERLDTYTRRRDTQVKTRKSCAALLSPLRDFPVELLGHIFMFAYEESRRMRWTVSQVCRRWRRVAISMSELWTAALMPLTLFYDGLSDDKEQEYVETCILRSNSRRMKWECWEDQDYEISGHTKLMSPALRRAPCEELTWTSRGRGDETILEVLHQVLPDIVASSSESLQSMTIRTTDPEEHWWAARRPPGLMLLPLHEFTRLRKLHLSTLHPVLRNSLSVRWANITDISIEAPLASYPLIQDVLIDCCALEYCAFNILRLEDTPWDAYSGHIVLQQLRKLHLNSLRPELFYRILDTLQAPALTDLIVESKRFSEFGPIPLQKFLSYCSYTLRRLWIAPIFGHEIQDIIGPMVPLLEELGVMLHRNHEEDPLDALLPSIHKETLLPHLRALTVVSLPSSEVHACFMTVVRDRGLKPNHDGPFNHNSPRLRHMRLYQHDPNWDFDLETEQEWQEVGSDYFDIRFARVEREFKANFLTSLEWPITKYET</sequence>
<dbReference type="SUPFAM" id="SSF52047">
    <property type="entry name" value="RNI-like"/>
    <property type="match status" value="1"/>
</dbReference>
<keyword evidence="4" id="KW-1185">Reference proteome</keyword>
<dbReference type="OrthoDB" id="2854459at2759"/>
<dbReference type="AlphaFoldDB" id="A0A8H5B526"/>
<evidence type="ECO:0000313" key="3">
    <source>
        <dbReference type="EMBL" id="KAF5316764.1"/>
    </source>
</evidence>
<protein>
    <recommendedName>
        <fullName evidence="2">F-box domain-containing protein</fullName>
    </recommendedName>
</protein>
<proteinExistence type="predicted"/>
<reference evidence="3 4" key="1">
    <citation type="journal article" date="2020" name="ISME J.">
        <title>Uncovering the hidden diversity of litter-decomposition mechanisms in mushroom-forming fungi.</title>
        <authorList>
            <person name="Floudas D."/>
            <person name="Bentzer J."/>
            <person name="Ahren D."/>
            <person name="Johansson T."/>
            <person name="Persson P."/>
            <person name="Tunlid A."/>
        </authorList>
    </citation>
    <scope>NUCLEOTIDE SEQUENCE [LARGE SCALE GENOMIC DNA]</scope>
    <source>
        <strain evidence="3 4">CBS 101986</strain>
    </source>
</reference>
<organism evidence="3 4">
    <name type="scientific">Psilocybe cf. subviscida</name>
    <dbReference type="NCBI Taxonomy" id="2480587"/>
    <lineage>
        <taxon>Eukaryota</taxon>
        <taxon>Fungi</taxon>
        <taxon>Dikarya</taxon>
        <taxon>Basidiomycota</taxon>
        <taxon>Agaricomycotina</taxon>
        <taxon>Agaricomycetes</taxon>
        <taxon>Agaricomycetidae</taxon>
        <taxon>Agaricales</taxon>
        <taxon>Agaricineae</taxon>
        <taxon>Strophariaceae</taxon>
        <taxon>Psilocybe</taxon>
    </lineage>
</organism>
<dbReference type="Pfam" id="PF12937">
    <property type="entry name" value="F-box-like"/>
    <property type="match status" value="1"/>
</dbReference>
<dbReference type="InterPro" id="IPR001810">
    <property type="entry name" value="F-box_dom"/>
</dbReference>
<feature type="coiled-coil region" evidence="1">
    <location>
        <begin position="15"/>
        <end position="42"/>
    </location>
</feature>